<proteinExistence type="predicted"/>
<dbReference type="Proteomes" id="UP001055811">
    <property type="component" value="Linkage Group LG07"/>
</dbReference>
<protein>
    <submittedName>
        <fullName evidence="1">Uncharacterized protein</fullName>
    </submittedName>
</protein>
<gene>
    <name evidence="1" type="ORF">L2E82_37699</name>
</gene>
<reference evidence="1 2" key="2">
    <citation type="journal article" date="2022" name="Mol. Ecol. Resour.">
        <title>The genomes of chicory, endive, great burdock and yacon provide insights into Asteraceae paleo-polyploidization history and plant inulin production.</title>
        <authorList>
            <person name="Fan W."/>
            <person name="Wang S."/>
            <person name="Wang H."/>
            <person name="Wang A."/>
            <person name="Jiang F."/>
            <person name="Liu H."/>
            <person name="Zhao H."/>
            <person name="Xu D."/>
            <person name="Zhang Y."/>
        </authorList>
    </citation>
    <scope>NUCLEOTIDE SEQUENCE [LARGE SCALE GENOMIC DNA]</scope>
    <source>
        <strain evidence="2">cv. Punajuju</strain>
        <tissue evidence="1">Leaves</tissue>
    </source>
</reference>
<accession>A0ACB9AFJ0</accession>
<name>A0ACB9AFJ0_CICIN</name>
<comment type="caution">
    <text evidence="1">The sequence shown here is derived from an EMBL/GenBank/DDBJ whole genome shotgun (WGS) entry which is preliminary data.</text>
</comment>
<evidence type="ECO:0000313" key="1">
    <source>
        <dbReference type="EMBL" id="KAI3708511.1"/>
    </source>
</evidence>
<evidence type="ECO:0000313" key="2">
    <source>
        <dbReference type="Proteomes" id="UP001055811"/>
    </source>
</evidence>
<sequence>MKMSRGNYCNLLVSFTNQSKNLGLLWRPRCKLLKTEEFLNFFASSSDVFGQTISNIASIILLLWICLISSISVI</sequence>
<organism evidence="1 2">
    <name type="scientific">Cichorium intybus</name>
    <name type="common">Chicory</name>
    <dbReference type="NCBI Taxonomy" id="13427"/>
    <lineage>
        <taxon>Eukaryota</taxon>
        <taxon>Viridiplantae</taxon>
        <taxon>Streptophyta</taxon>
        <taxon>Embryophyta</taxon>
        <taxon>Tracheophyta</taxon>
        <taxon>Spermatophyta</taxon>
        <taxon>Magnoliopsida</taxon>
        <taxon>eudicotyledons</taxon>
        <taxon>Gunneridae</taxon>
        <taxon>Pentapetalae</taxon>
        <taxon>asterids</taxon>
        <taxon>campanulids</taxon>
        <taxon>Asterales</taxon>
        <taxon>Asteraceae</taxon>
        <taxon>Cichorioideae</taxon>
        <taxon>Cichorieae</taxon>
        <taxon>Cichoriinae</taxon>
        <taxon>Cichorium</taxon>
    </lineage>
</organism>
<dbReference type="EMBL" id="CM042015">
    <property type="protein sequence ID" value="KAI3708511.1"/>
    <property type="molecule type" value="Genomic_DNA"/>
</dbReference>
<keyword evidence="2" id="KW-1185">Reference proteome</keyword>
<reference evidence="2" key="1">
    <citation type="journal article" date="2022" name="Mol. Ecol. Resour.">
        <title>The genomes of chicory, endive, great burdock and yacon provide insights into Asteraceae palaeo-polyploidization history and plant inulin production.</title>
        <authorList>
            <person name="Fan W."/>
            <person name="Wang S."/>
            <person name="Wang H."/>
            <person name="Wang A."/>
            <person name="Jiang F."/>
            <person name="Liu H."/>
            <person name="Zhao H."/>
            <person name="Xu D."/>
            <person name="Zhang Y."/>
        </authorList>
    </citation>
    <scope>NUCLEOTIDE SEQUENCE [LARGE SCALE GENOMIC DNA]</scope>
    <source>
        <strain evidence="2">cv. Punajuju</strain>
    </source>
</reference>